<sequence>MLDHLIFNKLKWFNITDNADQVSANGRNYVAIPKQVTIPSGTSVWGDYEMRSYDYSINTDTTCNIVGKTQFMWAGNTNPKTVDCYVTLDKITGVGNDNMTYFIPVSSVKNVKWGVKTFYILLYQWLSVLSLRLRKERKHARSYAV</sequence>
<dbReference type="AlphaFoldDB" id="A0A7H9E8U8"/>
<name>A0A7H9E8U8_9LACO</name>
<dbReference type="Proteomes" id="UP000510660">
    <property type="component" value="Chromosome"/>
</dbReference>
<dbReference type="EMBL" id="CP047415">
    <property type="protein sequence ID" value="QLL73797.1"/>
    <property type="molecule type" value="Genomic_DNA"/>
</dbReference>
<reference evidence="1 2" key="1">
    <citation type="submission" date="2020-01" db="EMBL/GenBank/DDBJ databases">
        <title>Complete and circular genome sequences of six lactobacillus isolates from horses.</title>
        <authorList>
            <person name="Hassan H.M."/>
        </authorList>
    </citation>
    <scope>NUCLEOTIDE SEQUENCE [LARGE SCALE GENOMIC DNA]</scope>
    <source>
        <strain evidence="1 2">1D</strain>
    </source>
</reference>
<proteinExistence type="predicted"/>
<accession>A0A7H9E8U8</accession>
<organism evidence="1 2">
    <name type="scientific">Lactobacillus crispatus</name>
    <dbReference type="NCBI Taxonomy" id="47770"/>
    <lineage>
        <taxon>Bacteria</taxon>
        <taxon>Bacillati</taxon>
        <taxon>Bacillota</taxon>
        <taxon>Bacilli</taxon>
        <taxon>Lactobacillales</taxon>
        <taxon>Lactobacillaceae</taxon>
        <taxon>Lactobacillus</taxon>
    </lineage>
</organism>
<gene>
    <name evidence="1" type="ORF">GTO85_05145</name>
</gene>
<evidence type="ECO:0000313" key="2">
    <source>
        <dbReference type="Proteomes" id="UP000510660"/>
    </source>
</evidence>
<evidence type="ECO:0000313" key="1">
    <source>
        <dbReference type="EMBL" id="QLL73797.1"/>
    </source>
</evidence>
<protein>
    <submittedName>
        <fullName evidence="1">Uncharacterized protein</fullName>
    </submittedName>
</protein>
<dbReference type="RefSeq" id="WP_180862042.1">
    <property type="nucleotide sequence ID" value="NZ_CP047415.1"/>
</dbReference>